<evidence type="ECO:0000256" key="2">
    <source>
        <dbReference type="ARBA" id="ARBA00004479"/>
    </source>
</evidence>
<dbReference type="InterPro" id="IPR001611">
    <property type="entry name" value="Leu-rich_rpt"/>
</dbReference>
<comment type="similarity">
    <text evidence="11">Belongs to the polygalacturonase-inhibiting protein family.</text>
</comment>
<keyword evidence="8" id="KW-1133">Transmembrane helix</keyword>
<evidence type="ECO:0000256" key="1">
    <source>
        <dbReference type="ARBA" id="ARBA00004196"/>
    </source>
</evidence>
<keyword evidence="9" id="KW-0472">Membrane</keyword>
<name>A0A9Q1R040_9SOLA</name>
<evidence type="ECO:0000256" key="6">
    <source>
        <dbReference type="ARBA" id="ARBA00022729"/>
    </source>
</evidence>
<feature type="domain" description="Leucine-rich repeat-containing N-terminal plant-type" evidence="12">
    <location>
        <begin position="2"/>
        <end position="18"/>
    </location>
</feature>
<dbReference type="Proteomes" id="UP001152561">
    <property type="component" value="Unassembled WGS sequence"/>
</dbReference>
<proteinExistence type="inferred from homology"/>
<keyword evidence="4" id="KW-0433">Leucine-rich repeat</keyword>
<evidence type="ECO:0000259" key="12">
    <source>
        <dbReference type="Pfam" id="PF08263"/>
    </source>
</evidence>
<dbReference type="Gene3D" id="3.80.10.10">
    <property type="entry name" value="Ribonuclease Inhibitor"/>
    <property type="match status" value="2"/>
</dbReference>
<dbReference type="PANTHER" id="PTHR48059:SF4">
    <property type="entry name" value="POLYGALACTURONASE INHIBITOR 1-RELATED"/>
    <property type="match status" value="1"/>
</dbReference>
<comment type="subcellular location">
    <subcellularLocation>
        <location evidence="1">Cell envelope</location>
    </subcellularLocation>
    <subcellularLocation>
        <location evidence="2">Membrane</location>
        <topology evidence="2">Single-pass type I membrane protein</topology>
    </subcellularLocation>
</comment>
<keyword evidence="6" id="KW-0732">Signal</keyword>
<keyword evidence="7" id="KW-0677">Repeat</keyword>
<dbReference type="PANTHER" id="PTHR48059">
    <property type="entry name" value="POLYGALACTURONASE INHIBITOR 1"/>
    <property type="match status" value="1"/>
</dbReference>
<dbReference type="Pfam" id="PF00560">
    <property type="entry name" value="LRR_1"/>
    <property type="match status" value="4"/>
</dbReference>
<evidence type="ECO:0000313" key="13">
    <source>
        <dbReference type="EMBL" id="KAJ8533915.1"/>
    </source>
</evidence>
<evidence type="ECO:0000313" key="14">
    <source>
        <dbReference type="Proteomes" id="UP001152561"/>
    </source>
</evidence>
<organism evidence="13 14">
    <name type="scientific">Anisodus acutangulus</name>
    <dbReference type="NCBI Taxonomy" id="402998"/>
    <lineage>
        <taxon>Eukaryota</taxon>
        <taxon>Viridiplantae</taxon>
        <taxon>Streptophyta</taxon>
        <taxon>Embryophyta</taxon>
        <taxon>Tracheophyta</taxon>
        <taxon>Spermatophyta</taxon>
        <taxon>Magnoliopsida</taxon>
        <taxon>eudicotyledons</taxon>
        <taxon>Gunneridae</taxon>
        <taxon>Pentapetalae</taxon>
        <taxon>asterids</taxon>
        <taxon>lamiids</taxon>
        <taxon>Solanales</taxon>
        <taxon>Solanaceae</taxon>
        <taxon>Solanoideae</taxon>
        <taxon>Hyoscyameae</taxon>
        <taxon>Anisodus</taxon>
    </lineage>
</organism>
<dbReference type="InterPro" id="IPR013210">
    <property type="entry name" value="LRR_N_plant-typ"/>
</dbReference>
<dbReference type="FunFam" id="3.80.10.10:FF:000275">
    <property type="entry name" value="Leucine-rich repeat receptor-like protein kinase"/>
    <property type="match status" value="1"/>
</dbReference>
<reference evidence="14" key="1">
    <citation type="journal article" date="2023" name="Proc. Natl. Acad. Sci. U.S.A.">
        <title>Genomic and structural basis for evolution of tropane alkaloid biosynthesis.</title>
        <authorList>
            <person name="Wanga Y.-J."/>
            <person name="Taina T."/>
            <person name="Yua J.-Y."/>
            <person name="Lia J."/>
            <person name="Xua B."/>
            <person name="Chenc J."/>
            <person name="D'Auriad J.C."/>
            <person name="Huanga J.-P."/>
            <person name="Huanga S.-X."/>
        </authorList>
    </citation>
    <scope>NUCLEOTIDE SEQUENCE [LARGE SCALE GENOMIC DNA]</scope>
    <source>
        <strain evidence="14">cv. KIB-2019</strain>
    </source>
</reference>
<evidence type="ECO:0000256" key="10">
    <source>
        <dbReference type="ARBA" id="ARBA00023180"/>
    </source>
</evidence>
<keyword evidence="5" id="KW-0812">Transmembrane</keyword>
<keyword evidence="14" id="KW-1185">Reference proteome</keyword>
<protein>
    <recommendedName>
        <fullName evidence="12">Leucine-rich repeat-containing N-terminal plant-type domain-containing protein</fullName>
    </recommendedName>
</protein>
<accession>A0A9Q1R040</accession>
<dbReference type="Pfam" id="PF08263">
    <property type="entry name" value="LRRNT_2"/>
    <property type="match status" value="1"/>
</dbReference>
<dbReference type="GO" id="GO:0016020">
    <property type="term" value="C:membrane"/>
    <property type="evidence" value="ECO:0007669"/>
    <property type="project" value="UniProtKB-SubCell"/>
</dbReference>
<dbReference type="InterPro" id="IPR051848">
    <property type="entry name" value="PGIP"/>
</dbReference>
<gene>
    <name evidence="13" type="ORF">K7X08_007239</name>
</gene>
<comment type="similarity">
    <text evidence="3">Belongs to the RLP family.</text>
</comment>
<evidence type="ECO:0000256" key="11">
    <source>
        <dbReference type="ARBA" id="ARBA00038043"/>
    </source>
</evidence>
<evidence type="ECO:0000256" key="5">
    <source>
        <dbReference type="ARBA" id="ARBA00022692"/>
    </source>
</evidence>
<dbReference type="AlphaFoldDB" id="A0A9Q1R040"/>
<sequence>MTSWNHTLHYCNWTGVTCGASNGRVTILNLHSRELVGTIPPSIGNLSSLTGIDLGNNSLRGGIPQGIGLLLQLQHLNLSFNYFSGNIPTNLTYCEELRVLDLQFNDLVGKIVDQLSSLSKLNFLKLKRNSHRRHPTLYFSVTQNLLHGQLPADVRLTLPNLIVFAGAVNSFTGPIPVSLANASKLHVIDFSQNKLIGDVPTSFGKLKTLVRLNFEANRLGGRGTYEGLKFLDFLTNCTNLMVLSFATNNFRGEVPYSITNLSTVLRYFL</sequence>
<evidence type="ECO:0000256" key="3">
    <source>
        <dbReference type="ARBA" id="ARBA00009592"/>
    </source>
</evidence>
<evidence type="ECO:0000256" key="8">
    <source>
        <dbReference type="ARBA" id="ARBA00022989"/>
    </source>
</evidence>
<evidence type="ECO:0000256" key="9">
    <source>
        <dbReference type="ARBA" id="ARBA00023136"/>
    </source>
</evidence>
<comment type="caution">
    <text evidence="13">The sequence shown here is derived from an EMBL/GenBank/DDBJ whole genome shotgun (WGS) entry which is preliminary data.</text>
</comment>
<evidence type="ECO:0000256" key="7">
    <source>
        <dbReference type="ARBA" id="ARBA00022737"/>
    </source>
</evidence>
<dbReference type="InterPro" id="IPR032675">
    <property type="entry name" value="LRR_dom_sf"/>
</dbReference>
<dbReference type="EMBL" id="JAJAGQ010000019">
    <property type="protein sequence ID" value="KAJ8533915.1"/>
    <property type="molecule type" value="Genomic_DNA"/>
</dbReference>
<dbReference type="GO" id="GO:0050832">
    <property type="term" value="P:defense response to fungus"/>
    <property type="evidence" value="ECO:0007669"/>
    <property type="project" value="UniProtKB-ARBA"/>
</dbReference>
<dbReference type="SUPFAM" id="SSF52058">
    <property type="entry name" value="L domain-like"/>
    <property type="match status" value="1"/>
</dbReference>
<dbReference type="OrthoDB" id="676979at2759"/>
<evidence type="ECO:0000256" key="4">
    <source>
        <dbReference type="ARBA" id="ARBA00022614"/>
    </source>
</evidence>
<keyword evidence="10" id="KW-0325">Glycoprotein</keyword>